<evidence type="ECO:0000256" key="3">
    <source>
        <dbReference type="ARBA" id="ARBA00022490"/>
    </source>
</evidence>
<feature type="binding site" evidence="10">
    <location>
        <position position="143"/>
    </location>
    <ligand>
        <name>IMP</name>
        <dbReference type="ChEBI" id="CHEBI:58053"/>
    </ligand>
</feature>
<feature type="binding site" evidence="10">
    <location>
        <begin position="54"/>
        <end position="56"/>
    </location>
    <ligand>
        <name>GTP</name>
        <dbReference type="ChEBI" id="CHEBI:37565"/>
    </ligand>
</feature>
<dbReference type="InterPro" id="IPR042110">
    <property type="entry name" value="Adenylosuccinate_synth_dom2"/>
</dbReference>
<comment type="catalytic activity">
    <reaction evidence="10">
        <text>IMP + L-aspartate + GTP = N(6)-(1,2-dicarboxyethyl)-AMP + GDP + phosphate + 2 H(+)</text>
        <dbReference type="Rhea" id="RHEA:15753"/>
        <dbReference type="ChEBI" id="CHEBI:15378"/>
        <dbReference type="ChEBI" id="CHEBI:29991"/>
        <dbReference type="ChEBI" id="CHEBI:37565"/>
        <dbReference type="ChEBI" id="CHEBI:43474"/>
        <dbReference type="ChEBI" id="CHEBI:57567"/>
        <dbReference type="ChEBI" id="CHEBI:58053"/>
        <dbReference type="ChEBI" id="CHEBI:58189"/>
        <dbReference type="EC" id="6.3.4.4"/>
    </reaction>
</comment>
<dbReference type="Pfam" id="PF00709">
    <property type="entry name" value="Adenylsucc_synt"/>
    <property type="match status" value="1"/>
</dbReference>
<dbReference type="FunFam" id="1.10.300.10:FF:000001">
    <property type="entry name" value="Adenylosuccinate synthetase"/>
    <property type="match status" value="1"/>
</dbReference>
<comment type="function">
    <text evidence="1">Plays an important role in the de novo pathway and in the salvage pathway of purine nucleotide biosynthesis. Catalyzes the first committed step in the biosynthesis of AMP from IMP.</text>
</comment>
<feature type="binding site" evidence="10">
    <location>
        <begin position="310"/>
        <end position="316"/>
    </location>
    <ligand>
        <name>substrate</name>
    </ligand>
</feature>
<accession>A0A4S9DGD5</accession>
<dbReference type="GO" id="GO:0046040">
    <property type="term" value="P:IMP metabolic process"/>
    <property type="evidence" value="ECO:0007669"/>
    <property type="project" value="TreeGrafter"/>
</dbReference>
<keyword evidence="6 10" id="KW-0547">Nucleotide-binding</keyword>
<feature type="binding site" evidence="10">
    <location>
        <position position="235"/>
    </location>
    <ligand>
        <name>IMP</name>
        <dbReference type="ChEBI" id="CHEBI:58053"/>
    </ligand>
</feature>
<dbReference type="UniPathway" id="UPA00075">
    <property type="reaction ID" value="UER00335"/>
</dbReference>
<feature type="binding site" evidence="10">
    <location>
        <position position="157"/>
    </location>
    <ligand>
        <name>IMP</name>
        <dbReference type="ChEBI" id="CHEBI:58053"/>
        <note>ligand shared between dimeric partners</note>
    </ligand>
</feature>
<feature type="binding site" evidence="10">
    <location>
        <position position="316"/>
    </location>
    <ligand>
        <name>GTP</name>
        <dbReference type="ChEBI" id="CHEBI:37565"/>
    </ligand>
</feature>
<evidence type="ECO:0000256" key="9">
    <source>
        <dbReference type="ARBA" id="ARBA00023134"/>
    </source>
</evidence>
<comment type="caution">
    <text evidence="12">The sequence shown here is derived from an EMBL/GenBank/DDBJ whole genome shotgun (WGS) entry which is preliminary data.</text>
</comment>
<dbReference type="Gene3D" id="3.40.440.10">
    <property type="entry name" value="Adenylosuccinate Synthetase, subunit A, domain 1"/>
    <property type="match status" value="1"/>
</dbReference>
<dbReference type="InterPro" id="IPR042109">
    <property type="entry name" value="Adenylosuccinate_synth_dom1"/>
</dbReference>
<gene>
    <name evidence="12" type="ORF">D6D13_00421</name>
</gene>
<comment type="subcellular location">
    <subcellularLocation>
        <location evidence="10">Cytoplasm</location>
    </subcellularLocation>
</comment>
<dbReference type="InterPro" id="IPR033128">
    <property type="entry name" value="Adenylosuccin_syn_Lys_AS"/>
</dbReference>
<organism evidence="12">
    <name type="scientific">Aureobasidium pullulans</name>
    <name type="common">Black yeast</name>
    <name type="synonym">Pullularia pullulans</name>
    <dbReference type="NCBI Taxonomy" id="5580"/>
    <lineage>
        <taxon>Eukaryota</taxon>
        <taxon>Fungi</taxon>
        <taxon>Dikarya</taxon>
        <taxon>Ascomycota</taxon>
        <taxon>Pezizomycotina</taxon>
        <taxon>Dothideomycetes</taxon>
        <taxon>Dothideomycetidae</taxon>
        <taxon>Dothideales</taxon>
        <taxon>Saccotheciaceae</taxon>
        <taxon>Aureobasidium</taxon>
    </lineage>
</organism>
<keyword evidence="9 10" id="KW-0342">GTP-binding</keyword>
<evidence type="ECO:0000256" key="4">
    <source>
        <dbReference type="ARBA" id="ARBA00022598"/>
    </source>
</evidence>
<evidence type="ECO:0000256" key="2">
    <source>
        <dbReference type="ARBA" id="ARBA00011738"/>
    </source>
</evidence>
<dbReference type="InterPro" id="IPR027417">
    <property type="entry name" value="P-loop_NTPase"/>
</dbReference>
<dbReference type="SMART" id="SM00788">
    <property type="entry name" value="Adenylsucc_synt"/>
    <property type="match status" value="1"/>
</dbReference>
<dbReference type="InterPro" id="IPR042111">
    <property type="entry name" value="Adenylosuccinate_synth_dom3"/>
</dbReference>
<dbReference type="InterPro" id="IPR001114">
    <property type="entry name" value="Adenylosuccinate_synthetase"/>
</dbReference>
<dbReference type="PROSITE" id="PS00513">
    <property type="entry name" value="ADENYLOSUCCIN_SYN_2"/>
    <property type="match status" value="1"/>
</dbReference>
<keyword evidence="3 10" id="KW-0963">Cytoplasm</keyword>
<dbReference type="GO" id="GO:0005737">
    <property type="term" value="C:cytoplasm"/>
    <property type="evidence" value="ECO:0007669"/>
    <property type="project" value="UniProtKB-SubCell"/>
</dbReference>
<keyword evidence="4 10" id="KW-0436">Ligase</keyword>
<feature type="binding site" evidence="10">
    <location>
        <position position="314"/>
    </location>
    <ligand>
        <name>IMP</name>
        <dbReference type="ChEBI" id="CHEBI:58053"/>
    </ligand>
</feature>
<feature type="binding site" evidence="10">
    <location>
        <begin position="424"/>
        <end position="426"/>
    </location>
    <ligand>
        <name>GTP</name>
        <dbReference type="ChEBI" id="CHEBI:37565"/>
    </ligand>
</feature>
<dbReference type="Gene3D" id="1.10.300.10">
    <property type="entry name" value="Adenylosuccinate Synthetase, subunit A, domain 2"/>
    <property type="match status" value="1"/>
</dbReference>
<keyword evidence="7 10" id="KW-0658">Purine biosynthesis</keyword>
<feature type="active site" description="Proton donor" evidence="10">
    <location>
        <position position="55"/>
    </location>
</feature>
<protein>
    <recommendedName>
        <fullName evidence="10">Adenylosuccinate synthetase</fullName>
        <shortName evidence="10">AMPSase</shortName>
        <shortName evidence="10">AdSS</shortName>
        <ecNumber evidence="10">6.3.4.4</ecNumber>
    </recommendedName>
    <alternativeName>
        <fullName evidence="10">IMP--aspartate ligase</fullName>
    </alternativeName>
</protein>
<evidence type="ECO:0000256" key="6">
    <source>
        <dbReference type="ARBA" id="ARBA00022741"/>
    </source>
</evidence>
<evidence type="ECO:0000256" key="7">
    <source>
        <dbReference type="ARBA" id="ARBA00022755"/>
    </source>
</evidence>
<feature type="binding site" evidence="10">
    <location>
        <position position="13"/>
    </location>
    <ligand>
        <name>Mg(2+)</name>
        <dbReference type="ChEBI" id="CHEBI:18420"/>
    </ligand>
</feature>
<dbReference type="GO" id="GO:0005525">
    <property type="term" value="F:GTP binding"/>
    <property type="evidence" value="ECO:0007669"/>
    <property type="project" value="UniProtKB-UniRule"/>
</dbReference>
<dbReference type="HAMAP" id="MF_00011">
    <property type="entry name" value="Adenylosucc_synth"/>
    <property type="match status" value="1"/>
</dbReference>
<comment type="caution">
    <text evidence="10">Lacks conserved residue(s) required for the propagation of feature annotation.</text>
</comment>
<comment type="subunit">
    <text evidence="2 10">Homodimer.</text>
</comment>
<feature type="binding site" evidence="10">
    <location>
        <begin position="342"/>
        <end position="344"/>
    </location>
    <ligand>
        <name>GTP</name>
        <dbReference type="ChEBI" id="CHEBI:37565"/>
    </ligand>
</feature>
<evidence type="ECO:0000256" key="5">
    <source>
        <dbReference type="ARBA" id="ARBA00022723"/>
    </source>
</evidence>
<name>A0A4S9DGD5_AURPU</name>
<keyword evidence="5 10" id="KW-0479">Metal-binding</keyword>
<dbReference type="CDD" id="cd03108">
    <property type="entry name" value="AdSS"/>
    <property type="match status" value="1"/>
</dbReference>
<dbReference type="AlphaFoldDB" id="A0A4S9DGD5"/>
<reference evidence="12" key="1">
    <citation type="submission" date="2018-10" db="EMBL/GenBank/DDBJ databases">
        <title>Fifty Aureobasidium pullulans genomes reveal a recombining polyextremotolerant generalist.</title>
        <authorList>
            <person name="Gostincar C."/>
            <person name="Turk M."/>
            <person name="Zajc J."/>
            <person name="Gunde-Cimerman N."/>
        </authorList>
    </citation>
    <scope>NUCLEOTIDE SEQUENCE [LARGE SCALE GENOMIC DNA]</scope>
    <source>
        <strain evidence="12">EXF-10085</strain>
    </source>
</reference>
<evidence type="ECO:0000256" key="10">
    <source>
        <dbReference type="HAMAP-Rule" id="MF_03125"/>
    </source>
</evidence>
<feature type="active site" evidence="11">
    <location>
        <position position="154"/>
    </location>
</feature>
<comment type="function">
    <text evidence="10">Plays an important role in the de novo pathway and in the salvage pathway of purine nucleotide biosynthesis. Catalyzes the first commited step in the biosynthesis of AMP from IMP.</text>
</comment>
<feature type="binding site" evidence="10">
    <location>
        <position position="250"/>
    </location>
    <ligand>
        <name>IMP</name>
        <dbReference type="ChEBI" id="CHEBI:58053"/>
    </ligand>
</feature>
<dbReference type="NCBIfam" id="NF002223">
    <property type="entry name" value="PRK01117.1"/>
    <property type="match status" value="1"/>
</dbReference>
<evidence type="ECO:0000256" key="1">
    <source>
        <dbReference type="ARBA" id="ARBA00003779"/>
    </source>
</evidence>
<proteinExistence type="inferred from homology"/>
<evidence type="ECO:0000256" key="8">
    <source>
        <dbReference type="ARBA" id="ARBA00022842"/>
    </source>
</evidence>
<dbReference type="NCBIfam" id="TIGR00184">
    <property type="entry name" value="purA"/>
    <property type="match status" value="1"/>
</dbReference>
<feature type="active site" description="Proton acceptor" evidence="10">
    <location>
        <position position="13"/>
    </location>
</feature>
<feature type="binding site" evidence="10">
    <location>
        <position position="54"/>
    </location>
    <ligand>
        <name>Mg(2+)</name>
        <dbReference type="ChEBI" id="CHEBI:18420"/>
    </ligand>
</feature>
<evidence type="ECO:0000256" key="11">
    <source>
        <dbReference type="PROSITE-ProRule" id="PRU10134"/>
    </source>
</evidence>
<sequence length="435" mass="48170">MSTTVVLGSQFGDEDRIALQLSFSDPRLGKGKLVDLLSEKFKITARSAGGHNAGHTIVVNGITYDFHILPSGLVNPETVNLVGSGTVVSVPQFFHELQQLEKHNLGYKDRIFISDRAHALFELHSLVDGLEEIELGKGAVGTTKKGIGPCYQTKAARSGIRIGEIFDKEHMDNKLRTMATAYQKRYGDLLKYDVEAEIKRYDEWRPRLAEYVIDQVPLIQQAEASNTPMLVEGANALLLDVDWGTYPMVTSSNTGIGGVFTGLALSPFKLKEVIGVVKAYQTRVGGGPFPTEQINEIGEKLQTIGREVGVTTGRRRRCGWLDLVLLRYSAAINHYTAFNLTKLDILDDFDEIKIAVGYKVDGKEVPSFPATIDALSKVEPIYETLPGWKTNSTNISSYDDLPENARKYIEFIEKQTGVPVKWIGTGPAREAMIFR</sequence>
<dbReference type="EC" id="6.3.4.4" evidence="10"/>
<dbReference type="PANTHER" id="PTHR11846">
    <property type="entry name" value="ADENYLOSUCCINATE SYNTHETASE"/>
    <property type="match status" value="1"/>
</dbReference>
<dbReference type="FunFam" id="3.90.170.10:FF:000001">
    <property type="entry name" value="Adenylosuccinate synthetase"/>
    <property type="match status" value="1"/>
</dbReference>
<keyword evidence="8 10" id="KW-0460">Magnesium</keyword>
<comment type="cofactor">
    <cofactor evidence="10">
        <name>Mg(2+)</name>
        <dbReference type="ChEBI" id="CHEBI:18420"/>
    </cofactor>
    <text evidence="10">Binds 1 Mg(2+) ion per subunit.</text>
</comment>
<feature type="binding site" evidence="10">
    <location>
        <begin position="52"/>
        <end position="55"/>
    </location>
    <ligand>
        <name>IMP</name>
        <dbReference type="ChEBI" id="CHEBI:58053"/>
    </ligand>
</feature>
<comment type="pathway">
    <text evidence="10">Purine metabolism; AMP biosynthesis via de novo pathway; AMP from IMP: step 1/2.</text>
</comment>
<dbReference type="Gene3D" id="3.90.170.10">
    <property type="entry name" value="Adenylosuccinate Synthetase, subunit A, domain 3"/>
    <property type="match status" value="1"/>
</dbReference>
<dbReference type="GO" id="GO:0000287">
    <property type="term" value="F:magnesium ion binding"/>
    <property type="evidence" value="ECO:0007669"/>
    <property type="project" value="UniProtKB-UniRule"/>
</dbReference>
<dbReference type="GO" id="GO:0044208">
    <property type="term" value="P:'de novo' AMP biosynthetic process"/>
    <property type="evidence" value="ECO:0007669"/>
    <property type="project" value="UniProtKB-UniRule"/>
</dbReference>
<dbReference type="PANTHER" id="PTHR11846:SF0">
    <property type="entry name" value="ADENYLOSUCCINATE SYNTHETASE"/>
    <property type="match status" value="1"/>
</dbReference>
<dbReference type="SUPFAM" id="SSF52540">
    <property type="entry name" value="P-loop containing nucleoside triphosphate hydrolases"/>
    <property type="match status" value="1"/>
</dbReference>
<dbReference type="GO" id="GO:0004019">
    <property type="term" value="F:adenylosuccinate synthase activity"/>
    <property type="evidence" value="ECO:0007669"/>
    <property type="project" value="UniProtKB-UniRule"/>
</dbReference>
<comment type="similarity">
    <text evidence="10">Belongs to the adenylosuccinate synthetase family.</text>
</comment>
<evidence type="ECO:0000313" key="12">
    <source>
        <dbReference type="EMBL" id="THX18284.1"/>
    </source>
</evidence>
<dbReference type="EMBL" id="QZAS01000001">
    <property type="protein sequence ID" value="THX18284.1"/>
    <property type="molecule type" value="Genomic_DNA"/>
</dbReference>